<feature type="region of interest" description="Disordered" evidence="1">
    <location>
        <begin position="43"/>
        <end position="64"/>
    </location>
</feature>
<dbReference type="Proteomes" id="UP001217485">
    <property type="component" value="Unassembled WGS sequence"/>
</dbReference>
<dbReference type="EMBL" id="JAQNDK010000004">
    <property type="protein sequence ID" value="MDC0682281.1"/>
    <property type="molecule type" value="Genomic_DNA"/>
</dbReference>
<sequence>MRTLVAKSNAWSSPRTQADKQEAIALVTELLQQLGMDARVVDRAGEQDKDTPDTELRLHVRPLG</sequence>
<proteinExistence type="predicted"/>
<feature type="compositionally biased region" description="Basic and acidic residues" evidence="1">
    <location>
        <begin position="43"/>
        <end position="58"/>
    </location>
</feature>
<reference evidence="2 3" key="1">
    <citation type="submission" date="2023-01" db="EMBL/GenBank/DDBJ databases">
        <title>Minimal conservation of predation-associated metabolite biosynthetic gene clusters underscores biosynthetic potential of Myxococcota including descriptions for ten novel species: Archangium lansinium sp. nov., Myxococcus landrumus sp. nov., Nannocystis bai.</title>
        <authorList>
            <person name="Ahearne A."/>
            <person name="Stevens C."/>
            <person name="Dowd S."/>
        </authorList>
    </citation>
    <scope>NUCLEOTIDE SEQUENCE [LARGE SCALE GENOMIC DNA]</scope>
    <source>
        <strain evidence="2 3">WIWO2</strain>
    </source>
</reference>
<protein>
    <submittedName>
        <fullName evidence="2">Uncharacterized protein</fullName>
    </submittedName>
</protein>
<comment type="caution">
    <text evidence="2">The sequence shown here is derived from an EMBL/GenBank/DDBJ whole genome shotgun (WGS) entry which is preliminary data.</text>
</comment>
<evidence type="ECO:0000313" key="3">
    <source>
        <dbReference type="Proteomes" id="UP001217485"/>
    </source>
</evidence>
<keyword evidence="3" id="KW-1185">Reference proteome</keyword>
<evidence type="ECO:0000256" key="1">
    <source>
        <dbReference type="SAM" id="MobiDB-lite"/>
    </source>
</evidence>
<organism evidence="2 3">
    <name type="scientific">Sorangium atrum</name>
    <dbReference type="NCBI Taxonomy" id="2995308"/>
    <lineage>
        <taxon>Bacteria</taxon>
        <taxon>Pseudomonadati</taxon>
        <taxon>Myxococcota</taxon>
        <taxon>Polyangia</taxon>
        <taxon>Polyangiales</taxon>
        <taxon>Polyangiaceae</taxon>
        <taxon>Sorangium</taxon>
    </lineage>
</organism>
<dbReference type="RefSeq" id="WP_272100062.1">
    <property type="nucleotide sequence ID" value="NZ_JAQNDK010000004.1"/>
</dbReference>
<accession>A0ABT5CAW4</accession>
<evidence type="ECO:0000313" key="2">
    <source>
        <dbReference type="EMBL" id="MDC0682281.1"/>
    </source>
</evidence>
<name>A0ABT5CAW4_9BACT</name>
<gene>
    <name evidence="2" type="ORF">POL72_31415</name>
</gene>